<evidence type="ECO:0008006" key="3">
    <source>
        <dbReference type="Google" id="ProtNLM"/>
    </source>
</evidence>
<keyword evidence="2" id="KW-1185">Reference proteome</keyword>
<dbReference type="Proteomes" id="UP000314987">
    <property type="component" value="Unassembled WGS sequence"/>
</dbReference>
<dbReference type="AlphaFoldDB" id="A0A4X2KLE5"/>
<reference evidence="2" key="1">
    <citation type="submission" date="2018-12" db="EMBL/GenBank/DDBJ databases">
        <authorList>
            <person name="Yazar S."/>
        </authorList>
    </citation>
    <scope>NUCLEOTIDE SEQUENCE [LARGE SCALE GENOMIC DNA]</scope>
</reference>
<evidence type="ECO:0000313" key="2">
    <source>
        <dbReference type="Proteomes" id="UP000314987"/>
    </source>
</evidence>
<dbReference type="GeneID" id="114024744"/>
<dbReference type="InterPro" id="IPR029170">
    <property type="entry name" value="FAM180"/>
</dbReference>
<dbReference type="PANTHER" id="PTHR34034:SF1">
    <property type="entry name" value="PROTEIN FAM180B"/>
    <property type="match status" value="1"/>
</dbReference>
<reference evidence="1" key="2">
    <citation type="submission" date="2025-08" db="UniProtKB">
        <authorList>
            <consortium name="Ensembl"/>
        </authorList>
    </citation>
    <scope>IDENTIFICATION</scope>
</reference>
<dbReference type="PANTHER" id="PTHR34034">
    <property type="entry name" value="PROTEIN FAM180A-RELATED"/>
    <property type="match status" value="1"/>
</dbReference>
<dbReference type="GeneTree" id="ENSGT00940000154479"/>
<dbReference type="OMA" id="ELCKQFC"/>
<dbReference type="RefSeq" id="XP_027693681.1">
    <property type="nucleotide sequence ID" value="XM_027837880.1"/>
</dbReference>
<dbReference type="Pfam" id="PF15173">
    <property type="entry name" value="FAM180"/>
    <property type="match status" value="1"/>
</dbReference>
<reference evidence="1" key="3">
    <citation type="submission" date="2025-09" db="UniProtKB">
        <authorList>
            <consortium name="Ensembl"/>
        </authorList>
    </citation>
    <scope>IDENTIFICATION</scope>
</reference>
<dbReference type="CTD" id="399888"/>
<accession>A0A4X2KLE5</accession>
<dbReference type="Ensembl" id="ENSVURT00010014377.1">
    <property type="protein sequence ID" value="ENSVURP00010012633.1"/>
    <property type="gene ID" value="ENSVURG00010009751.1"/>
</dbReference>
<evidence type="ECO:0000313" key="1">
    <source>
        <dbReference type="Ensembl" id="ENSVURP00010012633.1"/>
    </source>
</evidence>
<organism evidence="1 2">
    <name type="scientific">Vombatus ursinus</name>
    <name type="common">Common wombat</name>
    <dbReference type="NCBI Taxonomy" id="29139"/>
    <lineage>
        <taxon>Eukaryota</taxon>
        <taxon>Metazoa</taxon>
        <taxon>Chordata</taxon>
        <taxon>Craniata</taxon>
        <taxon>Vertebrata</taxon>
        <taxon>Euteleostomi</taxon>
        <taxon>Mammalia</taxon>
        <taxon>Metatheria</taxon>
        <taxon>Diprotodontia</taxon>
        <taxon>Vombatidae</taxon>
        <taxon>Vombatus</taxon>
    </lineage>
</organism>
<gene>
    <name evidence="1" type="primary">FAM180B</name>
</gene>
<protein>
    <recommendedName>
        <fullName evidence="3">Family with sequence similarity 180 member B</fullName>
    </recommendedName>
</protein>
<proteinExistence type="predicted"/>
<dbReference type="OrthoDB" id="8935082at2759"/>
<sequence>MESEEEPVPVESWSCGGDGKTRKLGKSGSIVRGMALDLQLRSWLWAILCLSLPVGAASRWHTGQPMDSAGVGGVPLEPEHLDMMFEFLWTGLKLDTMGQFHLRDEELASTRPGRRLTLFLRHWVPSTLAGTERQLRQWHQAAPLSPASFQQLLLTGVACVYRLHAALEGEERARWAELFSLLGQEILQDLCKDHCPQGQTPLLSPWAFPSELSQQHSSP</sequence>
<name>A0A4X2KLE5_VOMUR</name>